<dbReference type="EMBL" id="BAAADQ010000020">
    <property type="protein sequence ID" value="GAA0555947.1"/>
    <property type="molecule type" value="Genomic_DNA"/>
</dbReference>
<evidence type="ECO:0000313" key="4">
    <source>
        <dbReference type="Proteomes" id="UP001501425"/>
    </source>
</evidence>
<organism evidence="2 4">
    <name type="scientific">Halorubrum ejinorense</name>
    <dbReference type="NCBI Taxonomy" id="425309"/>
    <lineage>
        <taxon>Archaea</taxon>
        <taxon>Methanobacteriati</taxon>
        <taxon>Methanobacteriota</taxon>
        <taxon>Stenosarchaea group</taxon>
        <taxon>Halobacteria</taxon>
        <taxon>Halobacteriales</taxon>
        <taxon>Haloferacaceae</taxon>
        <taxon>Halorubrum</taxon>
    </lineage>
</organism>
<dbReference type="RefSeq" id="WP_343781059.1">
    <property type="nucleotide sequence ID" value="NZ_BAAADQ010000020.1"/>
</dbReference>
<dbReference type="EMBL" id="JBEDNW010000007">
    <property type="protein sequence ID" value="MEZ3168300.1"/>
    <property type="molecule type" value="Genomic_DNA"/>
</dbReference>
<feature type="transmembrane region" description="Helical" evidence="1">
    <location>
        <begin position="6"/>
        <end position="25"/>
    </location>
</feature>
<name>A0AAV3SX41_9EURY</name>
<comment type="caution">
    <text evidence="2">The sequence shown here is derived from an EMBL/GenBank/DDBJ whole genome shotgun (WGS) entry which is preliminary data.</text>
</comment>
<evidence type="ECO:0000256" key="1">
    <source>
        <dbReference type="SAM" id="Phobius"/>
    </source>
</evidence>
<protein>
    <submittedName>
        <fullName evidence="2">Uncharacterized protein</fullName>
    </submittedName>
</protein>
<proteinExistence type="predicted"/>
<evidence type="ECO:0000313" key="5">
    <source>
        <dbReference type="Proteomes" id="UP001567571"/>
    </source>
</evidence>
<keyword evidence="1" id="KW-0812">Transmembrane</keyword>
<sequence>MVDIISNLVAYGAGVVSVFIFRDVLPFEYKRWRRNQIEKENDRQKWFQQVNNAASDIESTWDHEFSQVVEKDNPQPDHSKIQRELGRQAGVLIKLEGRIEAGDNVDEELQAAMTDLISACQEIENLPLHMNSQSDFKEREEEILNLSQKVRKLSKKEI</sequence>
<dbReference type="AlphaFoldDB" id="A0AAV3SX41"/>
<reference evidence="2" key="1">
    <citation type="journal article" date="2014" name="Int. J. Syst. Evol. Microbiol.">
        <title>Complete genome sequence of Corynebacterium casei LMG S-19264T (=DSM 44701T), isolated from a smear-ripened cheese.</title>
        <authorList>
            <consortium name="US DOE Joint Genome Institute (JGI-PGF)"/>
            <person name="Walter F."/>
            <person name="Albersmeier A."/>
            <person name="Kalinowski J."/>
            <person name="Ruckert C."/>
        </authorList>
    </citation>
    <scope>NUCLEOTIDE SEQUENCE</scope>
    <source>
        <strain evidence="2">JCM 14265</strain>
    </source>
</reference>
<evidence type="ECO:0000313" key="3">
    <source>
        <dbReference type="EMBL" id="MEZ3168300.1"/>
    </source>
</evidence>
<accession>A0AAV3SX41</accession>
<keyword evidence="5" id="KW-1185">Reference proteome</keyword>
<keyword evidence="1" id="KW-0472">Membrane</keyword>
<dbReference type="Proteomes" id="UP001567571">
    <property type="component" value="Unassembled WGS sequence"/>
</dbReference>
<dbReference type="Proteomes" id="UP001501425">
    <property type="component" value="Unassembled WGS sequence"/>
</dbReference>
<evidence type="ECO:0000313" key="2">
    <source>
        <dbReference type="EMBL" id="GAA0555947.1"/>
    </source>
</evidence>
<reference evidence="3 5" key="3">
    <citation type="submission" date="2024-06" db="EMBL/GenBank/DDBJ databases">
        <title>Halorubrum miltondacostae sp. nov., a potential PHA producer isolated from an inland solar saltern in Rio Maior, Portugal.</title>
        <authorList>
            <person name="Albuquerque L."/>
            <person name="Viver T."/>
            <person name="Barroso C."/>
            <person name="Claudino R."/>
            <person name="Galvan M."/>
            <person name="Simoes G."/>
            <person name="Lobo Da Cunha A."/>
            <person name="Egas C."/>
        </authorList>
    </citation>
    <scope>NUCLEOTIDE SEQUENCE [LARGE SCALE GENOMIC DNA]</scope>
    <source>
        <strain evidence="3 5">DSM 18646</strain>
    </source>
</reference>
<gene>
    <name evidence="3" type="ORF">ABNG02_13295</name>
    <name evidence="2" type="ORF">GCM10008994_33630</name>
</gene>
<keyword evidence="1" id="KW-1133">Transmembrane helix</keyword>
<reference evidence="2" key="2">
    <citation type="submission" date="2023-12" db="EMBL/GenBank/DDBJ databases">
        <authorList>
            <person name="Sun Q."/>
            <person name="Inoue M."/>
        </authorList>
    </citation>
    <scope>NUCLEOTIDE SEQUENCE</scope>
    <source>
        <strain evidence="2">JCM 14265</strain>
    </source>
</reference>